<reference evidence="3 4" key="1">
    <citation type="journal article" date="2012" name="J. Bacteriol.">
        <title>Draft Genome Sequence of Novosphingobium nitrogenifigens Y88T.</title>
        <authorList>
            <person name="Strabala T.J."/>
            <person name="Macdonald L."/>
            <person name="Liu V."/>
            <person name="Smit A.M."/>
        </authorList>
    </citation>
    <scope>NUCLEOTIDE SEQUENCE [LARGE SCALE GENOMIC DNA]</scope>
    <source>
        <strain evidence="3 4">DSM 19370</strain>
    </source>
</reference>
<dbReference type="STRING" id="983920.Y88_0929"/>
<comment type="caution">
    <text evidence="3">The sequence shown here is derived from an EMBL/GenBank/DDBJ whole genome shotgun (WGS) entry which is preliminary data.</text>
</comment>
<gene>
    <name evidence="3" type="ORF">Y88_0929</name>
</gene>
<dbReference type="HOGENOM" id="CLU_2465972_0_0_5"/>
<sequence length="88" mass="8692">MIVSLVAAALTVTASPAAAPASTGLIGCHPHPGKIVACVTPYGGPRMAPKPKAAKPAVEAPKDREAEQVAPTPVKSTEQIATTPATGA</sequence>
<accession>F1Z8X1</accession>
<protein>
    <submittedName>
        <fullName evidence="3">Uncharacterized protein</fullName>
    </submittedName>
</protein>
<keyword evidence="4" id="KW-1185">Reference proteome</keyword>
<evidence type="ECO:0000313" key="4">
    <source>
        <dbReference type="Proteomes" id="UP000004728"/>
    </source>
</evidence>
<dbReference type="RefSeq" id="WP_008066033.1">
    <property type="nucleotide sequence ID" value="NZ_AQWK01000001.1"/>
</dbReference>
<feature type="compositionally biased region" description="Low complexity" evidence="1">
    <location>
        <begin position="50"/>
        <end position="59"/>
    </location>
</feature>
<dbReference type="EMBL" id="AEWJ01000038">
    <property type="protein sequence ID" value="EGD58868.1"/>
    <property type="molecule type" value="Genomic_DNA"/>
</dbReference>
<dbReference type="InParanoid" id="F1Z8X1"/>
<evidence type="ECO:0000313" key="3">
    <source>
        <dbReference type="EMBL" id="EGD58868.1"/>
    </source>
</evidence>
<feature type="chain" id="PRO_5003277625" evidence="2">
    <location>
        <begin position="20"/>
        <end position="88"/>
    </location>
</feature>
<evidence type="ECO:0000256" key="1">
    <source>
        <dbReference type="SAM" id="MobiDB-lite"/>
    </source>
</evidence>
<dbReference type="Proteomes" id="UP000004728">
    <property type="component" value="Unassembled WGS sequence"/>
</dbReference>
<feature type="compositionally biased region" description="Polar residues" evidence="1">
    <location>
        <begin position="74"/>
        <end position="88"/>
    </location>
</feature>
<organism evidence="3 4">
    <name type="scientific">Novosphingobium nitrogenifigens DSM 19370</name>
    <dbReference type="NCBI Taxonomy" id="983920"/>
    <lineage>
        <taxon>Bacteria</taxon>
        <taxon>Pseudomonadati</taxon>
        <taxon>Pseudomonadota</taxon>
        <taxon>Alphaproteobacteria</taxon>
        <taxon>Sphingomonadales</taxon>
        <taxon>Sphingomonadaceae</taxon>
        <taxon>Novosphingobium</taxon>
    </lineage>
</organism>
<dbReference type="AlphaFoldDB" id="F1Z8X1"/>
<evidence type="ECO:0000256" key="2">
    <source>
        <dbReference type="SAM" id="SignalP"/>
    </source>
</evidence>
<name>F1Z8X1_9SPHN</name>
<keyword evidence="2" id="KW-0732">Signal</keyword>
<feature type="region of interest" description="Disordered" evidence="1">
    <location>
        <begin position="47"/>
        <end position="88"/>
    </location>
</feature>
<proteinExistence type="predicted"/>
<feature type="signal peptide" evidence="2">
    <location>
        <begin position="1"/>
        <end position="19"/>
    </location>
</feature>